<dbReference type="GO" id="GO:0005886">
    <property type="term" value="C:plasma membrane"/>
    <property type="evidence" value="ECO:0007669"/>
    <property type="project" value="UniProtKB-SubCell"/>
</dbReference>
<evidence type="ECO:0000256" key="2">
    <source>
        <dbReference type="ARBA" id="ARBA00022448"/>
    </source>
</evidence>
<reference evidence="11 12" key="1">
    <citation type="submission" date="2015-09" db="EMBL/GenBank/DDBJ databases">
        <title>Genome sequence, genome mining and natural product profiling of a biocontrol bacterium Streptomyces malaysiensis F913.</title>
        <authorList>
            <person name="Xu Y."/>
            <person name="Wei J."/>
            <person name="Xie J."/>
            <person name="Li T."/>
            <person name="Zhou Z."/>
        </authorList>
    </citation>
    <scope>NUCLEOTIDE SEQUENCE [LARGE SCALE GENOMIC DNA]</scope>
    <source>
        <strain evidence="11 12">F913</strain>
    </source>
</reference>
<dbReference type="AlphaFoldDB" id="A0A2J7Z302"/>
<dbReference type="PANTHER" id="PTHR43357:SF4">
    <property type="entry name" value="INNER MEMBRANE ABC TRANSPORTER PERMEASE PROTEIN YDCV"/>
    <property type="match status" value="1"/>
</dbReference>
<sequence>MTPAGRRAAAALRVLFLALVAVFVLLPLAVVVVSSFSVDETGGGWSSGFTLRWFQRALDHEPFRVGLLYSLEVAGVATVISLVFGTMAAYAIARYRFPGRELLRSVFVMPLSLPRVVAGFCLFVLYASLFPAAYGTVGGIAFAHCLLLMPFVVAVVGAALAGLDPALEEAARDLGSSAGRAFWHVTLPQIRWALLAAGIFAFITSFDEVDTSVFLMPADTTTLPVAMFLRLEQQQDPTVTAMSSILIAGSLLLAAAAAVAARRTGGALGGVDATAGARTTGPEGSAEGESTP</sequence>
<feature type="domain" description="ABC transmembrane type-1" evidence="10">
    <location>
        <begin position="67"/>
        <end position="257"/>
    </location>
</feature>
<comment type="similarity">
    <text evidence="8">Belongs to the binding-protein-dependent transport system permease family.</text>
</comment>
<keyword evidence="4" id="KW-0997">Cell inner membrane</keyword>
<evidence type="ECO:0000256" key="9">
    <source>
        <dbReference type="SAM" id="MobiDB-lite"/>
    </source>
</evidence>
<dbReference type="InterPro" id="IPR035906">
    <property type="entry name" value="MetI-like_sf"/>
</dbReference>
<dbReference type="CDD" id="cd06261">
    <property type="entry name" value="TM_PBP2"/>
    <property type="match status" value="1"/>
</dbReference>
<feature type="transmembrane region" description="Helical" evidence="8">
    <location>
        <begin position="239"/>
        <end position="261"/>
    </location>
</feature>
<evidence type="ECO:0000313" key="12">
    <source>
        <dbReference type="Proteomes" id="UP000236520"/>
    </source>
</evidence>
<feature type="transmembrane region" description="Helical" evidence="8">
    <location>
        <begin position="67"/>
        <end position="92"/>
    </location>
</feature>
<dbReference type="Proteomes" id="UP000236520">
    <property type="component" value="Unassembled WGS sequence"/>
</dbReference>
<evidence type="ECO:0000256" key="8">
    <source>
        <dbReference type="RuleBase" id="RU363032"/>
    </source>
</evidence>
<keyword evidence="2 8" id="KW-0813">Transport</keyword>
<keyword evidence="3" id="KW-1003">Cell membrane</keyword>
<comment type="subcellular location">
    <subcellularLocation>
        <location evidence="1">Cell inner membrane</location>
        <topology evidence="1">Multi-pass membrane protein</topology>
    </subcellularLocation>
    <subcellularLocation>
        <location evidence="8">Cell membrane</location>
        <topology evidence="8">Multi-pass membrane protein</topology>
    </subcellularLocation>
</comment>
<feature type="region of interest" description="Disordered" evidence="9">
    <location>
        <begin position="271"/>
        <end position="292"/>
    </location>
</feature>
<dbReference type="Gene3D" id="1.10.3720.10">
    <property type="entry name" value="MetI-like"/>
    <property type="match status" value="1"/>
</dbReference>
<keyword evidence="6 8" id="KW-1133">Transmembrane helix</keyword>
<dbReference type="PANTHER" id="PTHR43357">
    <property type="entry name" value="INNER MEMBRANE ABC TRANSPORTER PERMEASE PROTEIN YDCV"/>
    <property type="match status" value="1"/>
</dbReference>
<evidence type="ECO:0000259" key="10">
    <source>
        <dbReference type="PROSITE" id="PS50928"/>
    </source>
</evidence>
<organism evidence="11 12">
    <name type="scientific">Streptomyces malaysiensis</name>
    <dbReference type="NCBI Taxonomy" id="92644"/>
    <lineage>
        <taxon>Bacteria</taxon>
        <taxon>Bacillati</taxon>
        <taxon>Actinomycetota</taxon>
        <taxon>Actinomycetes</taxon>
        <taxon>Kitasatosporales</taxon>
        <taxon>Streptomycetaceae</taxon>
        <taxon>Streptomyces</taxon>
        <taxon>Streptomyces violaceusniger group</taxon>
    </lineage>
</organism>
<keyword evidence="12" id="KW-1185">Reference proteome</keyword>
<accession>A0A2J7Z302</accession>
<feature type="transmembrane region" description="Helical" evidence="8">
    <location>
        <begin position="140"/>
        <end position="161"/>
    </location>
</feature>
<evidence type="ECO:0000256" key="3">
    <source>
        <dbReference type="ARBA" id="ARBA00022475"/>
    </source>
</evidence>
<feature type="transmembrane region" description="Helical" evidence="8">
    <location>
        <begin position="12"/>
        <end position="36"/>
    </location>
</feature>
<evidence type="ECO:0000256" key="1">
    <source>
        <dbReference type="ARBA" id="ARBA00004429"/>
    </source>
</evidence>
<evidence type="ECO:0000313" key="11">
    <source>
        <dbReference type="EMBL" id="PNG94640.1"/>
    </source>
</evidence>
<dbReference type="EMBL" id="LJIW01000001">
    <property type="protein sequence ID" value="PNG94640.1"/>
    <property type="molecule type" value="Genomic_DNA"/>
</dbReference>
<proteinExistence type="inferred from homology"/>
<dbReference type="GO" id="GO:0055085">
    <property type="term" value="P:transmembrane transport"/>
    <property type="evidence" value="ECO:0007669"/>
    <property type="project" value="InterPro"/>
</dbReference>
<gene>
    <name evidence="11" type="ORF">SMF913_10665</name>
</gene>
<dbReference type="PROSITE" id="PS50928">
    <property type="entry name" value="ABC_TM1"/>
    <property type="match status" value="1"/>
</dbReference>
<dbReference type="RefSeq" id="WP_102933339.1">
    <property type="nucleotide sequence ID" value="NZ_LJIW01000001.1"/>
</dbReference>
<dbReference type="SUPFAM" id="SSF161098">
    <property type="entry name" value="MetI-like"/>
    <property type="match status" value="1"/>
</dbReference>
<evidence type="ECO:0000256" key="6">
    <source>
        <dbReference type="ARBA" id="ARBA00022989"/>
    </source>
</evidence>
<comment type="caution">
    <text evidence="11">The sequence shown here is derived from an EMBL/GenBank/DDBJ whole genome shotgun (WGS) entry which is preliminary data.</text>
</comment>
<name>A0A2J7Z302_STRMQ</name>
<protein>
    <recommendedName>
        <fullName evidence="10">ABC transmembrane type-1 domain-containing protein</fullName>
    </recommendedName>
</protein>
<dbReference type="Pfam" id="PF00528">
    <property type="entry name" value="BPD_transp_1"/>
    <property type="match status" value="1"/>
</dbReference>
<feature type="transmembrane region" description="Helical" evidence="8">
    <location>
        <begin position="182"/>
        <end position="206"/>
    </location>
</feature>
<evidence type="ECO:0000256" key="7">
    <source>
        <dbReference type="ARBA" id="ARBA00023136"/>
    </source>
</evidence>
<evidence type="ECO:0000256" key="5">
    <source>
        <dbReference type="ARBA" id="ARBA00022692"/>
    </source>
</evidence>
<dbReference type="InterPro" id="IPR000515">
    <property type="entry name" value="MetI-like"/>
</dbReference>
<keyword evidence="7 8" id="KW-0472">Membrane</keyword>
<feature type="transmembrane region" description="Helical" evidence="8">
    <location>
        <begin position="113"/>
        <end position="134"/>
    </location>
</feature>
<evidence type="ECO:0000256" key="4">
    <source>
        <dbReference type="ARBA" id="ARBA00022519"/>
    </source>
</evidence>
<keyword evidence="5 8" id="KW-0812">Transmembrane</keyword>